<name>A0A8C6Q7J8_NOTFU</name>
<dbReference type="Ensembl" id="ENSNFUT00015057261.1">
    <property type="protein sequence ID" value="ENSNFUP00015054945.1"/>
    <property type="gene ID" value="ENSNFUG00015025471.1"/>
</dbReference>
<dbReference type="Proteomes" id="UP000694548">
    <property type="component" value="Chromosome sgr17"/>
</dbReference>
<dbReference type="GO" id="GO:0005813">
    <property type="term" value="C:centrosome"/>
    <property type="evidence" value="ECO:0007669"/>
    <property type="project" value="TreeGrafter"/>
</dbReference>
<proteinExistence type="predicted"/>
<dbReference type="PANTHER" id="PTHR28588:SF1">
    <property type="entry name" value="HAUS AUGMIN-LIKE COMPLEX SUBUNIT 5"/>
    <property type="match status" value="1"/>
</dbReference>
<keyword evidence="3" id="KW-1185">Reference proteome</keyword>
<keyword evidence="1" id="KW-0175">Coiled coil</keyword>
<dbReference type="InterPro" id="IPR029131">
    <property type="entry name" value="HAUS5"/>
</dbReference>
<evidence type="ECO:0000313" key="3">
    <source>
        <dbReference type="Proteomes" id="UP000694548"/>
    </source>
</evidence>
<reference evidence="2" key="2">
    <citation type="submission" date="2025-08" db="UniProtKB">
        <authorList>
            <consortium name="Ensembl"/>
        </authorList>
    </citation>
    <scope>IDENTIFICATION</scope>
</reference>
<feature type="coiled-coil region" evidence="1">
    <location>
        <begin position="82"/>
        <end position="109"/>
    </location>
</feature>
<evidence type="ECO:0000313" key="2">
    <source>
        <dbReference type="Ensembl" id="ENSNFUP00015054945.1"/>
    </source>
</evidence>
<organism evidence="2 3">
    <name type="scientific">Nothobranchius furzeri</name>
    <name type="common">Turquoise killifish</name>
    <dbReference type="NCBI Taxonomy" id="105023"/>
    <lineage>
        <taxon>Eukaryota</taxon>
        <taxon>Metazoa</taxon>
        <taxon>Chordata</taxon>
        <taxon>Craniata</taxon>
        <taxon>Vertebrata</taxon>
        <taxon>Euteleostomi</taxon>
        <taxon>Actinopterygii</taxon>
        <taxon>Neopterygii</taxon>
        <taxon>Teleostei</taxon>
        <taxon>Neoteleostei</taxon>
        <taxon>Acanthomorphata</taxon>
        <taxon>Ovalentaria</taxon>
        <taxon>Atherinomorphae</taxon>
        <taxon>Cyprinodontiformes</taxon>
        <taxon>Nothobranchiidae</taxon>
        <taxon>Nothobranchius</taxon>
    </lineage>
</organism>
<dbReference type="Pfam" id="PF14817">
    <property type="entry name" value="HAUS5"/>
    <property type="match status" value="1"/>
</dbReference>
<dbReference type="GeneTree" id="ENSGT00940000165447"/>
<dbReference type="PANTHER" id="PTHR28588">
    <property type="entry name" value="HAUS AUGMIN-LIKE COMPLEX SUBUNIT 5"/>
    <property type="match status" value="1"/>
</dbReference>
<dbReference type="GO" id="GO:0070652">
    <property type="term" value="C:HAUS complex"/>
    <property type="evidence" value="ECO:0007669"/>
    <property type="project" value="InterPro"/>
</dbReference>
<protein>
    <submittedName>
        <fullName evidence="2">HAUS augmin like complex subunit 5</fullName>
    </submittedName>
</protein>
<reference evidence="2" key="3">
    <citation type="submission" date="2025-09" db="UniProtKB">
        <authorList>
            <consortium name="Ensembl"/>
        </authorList>
    </citation>
    <scope>IDENTIFICATION</scope>
</reference>
<gene>
    <name evidence="2" type="primary">haus5</name>
</gene>
<accession>A0A8C6Q7J8</accession>
<dbReference type="GO" id="GO:0051225">
    <property type="term" value="P:spindle assembly"/>
    <property type="evidence" value="ECO:0007669"/>
    <property type="project" value="InterPro"/>
</dbReference>
<dbReference type="AlphaFoldDB" id="A0A8C6Q7J8"/>
<reference evidence="2" key="1">
    <citation type="submission" date="2014-08" db="EMBL/GenBank/DDBJ databases">
        <authorList>
            <person name="Senf B."/>
            <person name="Petzold A."/>
            <person name="Downie B.R."/>
            <person name="Koch P."/>
            <person name="Platzer M."/>
        </authorList>
    </citation>
    <scope>NUCLEOTIDE SEQUENCE [LARGE SCALE GENOMIC DNA]</scope>
    <source>
        <strain evidence="2">GRZ</strain>
    </source>
</reference>
<dbReference type="GO" id="GO:0007098">
    <property type="term" value="P:centrosome cycle"/>
    <property type="evidence" value="ECO:0007669"/>
    <property type="project" value="TreeGrafter"/>
</dbReference>
<evidence type="ECO:0000256" key="1">
    <source>
        <dbReference type="SAM" id="Coils"/>
    </source>
</evidence>
<sequence length="615" mass="71445">LSKNLVKELKRWATEEFNLPPDTLPNDSYLKTLCVGTGKSIWKYIIQHVFHQRNVKIMRVCWVVCLHVKLVQTKGQSEAAKRKELQMKIEQLKCEISHLDSQISGTEEQLAAQEQSVGQTWAQMEDSQSRELFLQAFRRHCTLNRNLLSDDVQKISSHCQVLDTENICMKNIYILQQRDLKELSEDRVNFYQSLQESELKTQPSATKNMTHEQRMAVFQYWLSTAEKVLSNYPPSHILSALQHLAAREQRELQERVTTLDVTKDAAALHATLLFMSILYIYKYIYLLFQAVWDEVQQSLVELSQTRSRVLQLKDLLNLNEKMHTLCVNRSAFEVELQCVMKAAARDHIRDHCIQLDQHARNRQEALRNLCSQWQNIQDFRELVALRQEQLRGLIKGNSSTKTQLTCLHKELQEFIEIKLKPQFEDVIIAASSLRNSISKEVIQFGNVSLLSLDRRTVEGMQRLPVSSLSIYRLQSSSFSNLCQTLKFPRYKAPEELCSQLRSQQLEMCFLHELLKLYSFTLQKVQKEAEQLHAPDQKALLSRVTEEDQKLLKDLLPRARGLTHHCAQGLFYGAQVKTAISDWWDKPAQHALPDVVKGGLTFQQWLQRWRIATKAC</sequence>